<comment type="caution">
    <text evidence="1">The sequence shown here is derived from an EMBL/GenBank/DDBJ whole genome shotgun (WGS) entry which is preliminary data.</text>
</comment>
<evidence type="ECO:0000313" key="2">
    <source>
        <dbReference type="Proteomes" id="UP001057402"/>
    </source>
</evidence>
<dbReference type="Proteomes" id="UP001057402">
    <property type="component" value="Chromosome 7"/>
</dbReference>
<evidence type="ECO:0000313" key="1">
    <source>
        <dbReference type="EMBL" id="KAI4341479.1"/>
    </source>
</evidence>
<name>A0ACB9P112_9MYRT</name>
<gene>
    <name evidence="1" type="ORF">MLD38_026198</name>
</gene>
<sequence length="228" mass="25764">MLSKRPRVPSMTDHFGFTMASINETGCVFANLCKGDKNLSTLMHRPFSREEVKAMALGDGWVAAVTIIHKRWFAGFTTYTTSDPAVRGTSGAAAASSTAPALSAPLFIKKLKSRDNNDIIGRKRLTQVHVHGPGNLSGSTQMRMRQPRRNPTLNDLPFLHRSQLMVWVWRRRAARKITNSCLCPLIHFLRQQLNKDFAFNLVGHAVCNCNKCKMQIWKQTRGKMVFRH</sequence>
<protein>
    <submittedName>
        <fullName evidence="1">Uncharacterized protein</fullName>
    </submittedName>
</protein>
<accession>A0ACB9P112</accession>
<proteinExistence type="predicted"/>
<reference evidence="2" key="1">
    <citation type="journal article" date="2023" name="Front. Plant Sci.">
        <title>Chromosomal-level genome assembly of Melastoma candidum provides insights into trichome evolution.</title>
        <authorList>
            <person name="Zhong Y."/>
            <person name="Wu W."/>
            <person name="Sun C."/>
            <person name="Zou P."/>
            <person name="Liu Y."/>
            <person name="Dai S."/>
            <person name="Zhou R."/>
        </authorList>
    </citation>
    <scope>NUCLEOTIDE SEQUENCE [LARGE SCALE GENOMIC DNA]</scope>
</reference>
<dbReference type="EMBL" id="CM042886">
    <property type="protein sequence ID" value="KAI4341479.1"/>
    <property type="molecule type" value="Genomic_DNA"/>
</dbReference>
<organism evidence="1 2">
    <name type="scientific">Melastoma candidum</name>
    <dbReference type="NCBI Taxonomy" id="119954"/>
    <lineage>
        <taxon>Eukaryota</taxon>
        <taxon>Viridiplantae</taxon>
        <taxon>Streptophyta</taxon>
        <taxon>Embryophyta</taxon>
        <taxon>Tracheophyta</taxon>
        <taxon>Spermatophyta</taxon>
        <taxon>Magnoliopsida</taxon>
        <taxon>eudicotyledons</taxon>
        <taxon>Gunneridae</taxon>
        <taxon>Pentapetalae</taxon>
        <taxon>rosids</taxon>
        <taxon>malvids</taxon>
        <taxon>Myrtales</taxon>
        <taxon>Melastomataceae</taxon>
        <taxon>Melastomatoideae</taxon>
        <taxon>Melastomateae</taxon>
        <taxon>Melastoma</taxon>
    </lineage>
</organism>
<keyword evidence="2" id="KW-1185">Reference proteome</keyword>